<proteinExistence type="predicted"/>
<evidence type="ECO:0000256" key="1">
    <source>
        <dbReference type="SAM" id="Phobius"/>
    </source>
</evidence>
<evidence type="ECO:0000313" key="2">
    <source>
        <dbReference type="EMBL" id="NKX55983.1"/>
    </source>
</evidence>
<keyword evidence="1" id="KW-0472">Membrane</keyword>
<keyword evidence="1" id="KW-0812">Transmembrane</keyword>
<comment type="caution">
    <text evidence="2">The sequence shown here is derived from an EMBL/GenBank/DDBJ whole genome shotgun (WGS) entry which is preliminary data.</text>
</comment>
<dbReference type="Proteomes" id="UP000544090">
    <property type="component" value="Unassembled WGS sequence"/>
</dbReference>
<name>A0A7X6HGZ8_9MICC</name>
<feature type="transmembrane region" description="Helical" evidence="1">
    <location>
        <begin position="25"/>
        <end position="45"/>
    </location>
</feature>
<protein>
    <submittedName>
        <fullName evidence="2">Uncharacterized protein</fullName>
    </submittedName>
</protein>
<dbReference type="EMBL" id="JAAZSQ010000018">
    <property type="protein sequence ID" value="NKX55983.1"/>
    <property type="molecule type" value="Genomic_DNA"/>
</dbReference>
<reference evidence="2 3" key="1">
    <citation type="submission" date="2020-04" db="EMBL/GenBank/DDBJ databases">
        <title>Arthrobacter sp. nov.</title>
        <authorList>
            <person name="Liu S."/>
        </authorList>
    </citation>
    <scope>NUCLEOTIDE SEQUENCE [LARGE SCALE GENOMIC DNA]</scope>
    <source>
        <strain evidence="2 3">E918</strain>
    </source>
</reference>
<feature type="transmembrane region" description="Helical" evidence="1">
    <location>
        <begin position="65"/>
        <end position="86"/>
    </location>
</feature>
<keyword evidence="3" id="KW-1185">Reference proteome</keyword>
<gene>
    <name evidence="2" type="ORF">HGG74_15850</name>
</gene>
<sequence>MTLDKQTTDPAAASSEALDLPPSRLLLMLAAAAVLLGAGSVWFLFPPFTAYAGPWIEALRTLATLVAAAAAGTLLAAGAGLVAGTAKRPAAAD</sequence>
<dbReference type="AlphaFoldDB" id="A0A7X6HGZ8"/>
<evidence type="ECO:0000313" key="3">
    <source>
        <dbReference type="Proteomes" id="UP000544090"/>
    </source>
</evidence>
<keyword evidence="1" id="KW-1133">Transmembrane helix</keyword>
<dbReference type="RefSeq" id="WP_168487907.1">
    <property type="nucleotide sequence ID" value="NZ_JAAZSQ010000018.1"/>
</dbReference>
<organism evidence="2 3">
    <name type="scientific">Arthrobacter mobilis</name>
    <dbReference type="NCBI Taxonomy" id="2724944"/>
    <lineage>
        <taxon>Bacteria</taxon>
        <taxon>Bacillati</taxon>
        <taxon>Actinomycetota</taxon>
        <taxon>Actinomycetes</taxon>
        <taxon>Micrococcales</taxon>
        <taxon>Micrococcaceae</taxon>
        <taxon>Arthrobacter</taxon>
    </lineage>
</organism>
<accession>A0A7X6HGZ8</accession>